<keyword evidence="1" id="KW-1133">Transmembrane helix</keyword>
<protein>
    <submittedName>
        <fullName evidence="3">Membrane protein</fullName>
    </submittedName>
</protein>
<feature type="transmembrane region" description="Helical" evidence="1">
    <location>
        <begin position="115"/>
        <end position="133"/>
    </location>
</feature>
<gene>
    <name evidence="3" type="ORF">Cpa01nite_32140</name>
</gene>
<keyword evidence="1" id="KW-0812">Transmembrane</keyword>
<dbReference type="Pfam" id="PF23636">
    <property type="entry name" value="DUF7144"/>
    <property type="match status" value="1"/>
</dbReference>
<sequence length="143" mass="15453">MAKAYAQPGVRPRQTGWVGWIWFGALMMILMGLWGMFSGLVAVFSPNTIVAWTTYGLATVDISTWGWVHLVVSALVFVVGVSLLTTAATWARVTAIVLVGLELLLQFAALPATPWWSLVSIGLCVTVLWALIVHGGELRPVST</sequence>
<feature type="transmembrane region" description="Helical" evidence="1">
    <location>
        <begin position="90"/>
        <end position="109"/>
    </location>
</feature>
<dbReference type="InterPro" id="IPR055568">
    <property type="entry name" value="DUF7144"/>
</dbReference>
<evidence type="ECO:0000256" key="1">
    <source>
        <dbReference type="SAM" id="Phobius"/>
    </source>
</evidence>
<feature type="transmembrane region" description="Helical" evidence="1">
    <location>
        <begin position="64"/>
        <end position="83"/>
    </location>
</feature>
<proteinExistence type="predicted"/>
<dbReference type="AlphaFoldDB" id="A0A919PDL9"/>
<organism evidence="3 4">
    <name type="scientific">Cellulomonas pakistanensis</name>
    <dbReference type="NCBI Taxonomy" id="992287"/>
    <lineage>
        <taxon>Bacteria</taxon>
        <taxon>Bacillati</taxon>
        <taxon>Actinomycetota</taxon>
        <taxon>Actinomycetes</taxon>
        <taxon>Micrococcales</taxon>
        <taxon>Cellulomonadaceae</taxon>
        <taxon>Cellulomonas</taxon>
    </lineage>
</organism>
<dbReference type="EMBL" id="BONO01000029">
    <property type="protein sequence ID" value="GIG37833.1"/>
    <property type="molecule type" value="Genomic_DNA"/>
</dbReference>
<keyword evidence="4" id="KW-1185">Reference proteome</keyword>
<comment type="caution">
    <text evidence="3">The sequence shown here is derived from an EMBL/GenBank/DDBJ whole genome shotgun (WGS) entry which is preliminary data.</text>
</comment>
<dbReference type="Proteomes" id="UP000642125">
    <property type="component" value="Unassembled WGS sequence"/>
</dbReference>
<name>A0A919PDL9_9CELL</name>
<evidence type="ECO:0000313" key="4">
    <source>
        <dbReference type="Proteomes" id="UP000642125"/>
    </source>
</evidence>
<feature type="domain" description="DUF7144" evidence="2">
    <location>
        <begin position="20"/>
        <end position="135"/>
    </location>
</feature>
<keyword evidence="1" id="KW-0472">Membrane</keyword>
<evidence type="ECO:0000259" key="2">
    <source>
        <dbReference type="Pfam" id="PF23636"/>
    </source>
</evidence>
<feature type="transmembrane region" description="Helical" evidence="1">
    <location>
        <begin position="20"/>
        <end position="44"/>
    </location>
</feature>
<evidence type="ECO:0000313" key="3">
    <source>
        <dbReference type="EMBL" id="GIG37833.1"/>
    </source>
</evidence>
<dbReference type="RefSeq" id="WP_203669875.1">
    <property type="nucleotide sequence ID" value="NZ_BONO01000029.1"/>
</dbReference>
<accession>A0A919PDL9</accession>
<reference evidence="3" key="1">
    <citation type="submission" date="2021-01" db="EMBL/GenBank/DDBJ databases">
        <title>Whole genome shotgun sequence of Cellulomonas pakistanensis NBRC 110800.</title>
        <authorList>
            <person name="Komaki H."/>
            <person name="Tamura T."/>
        </authorList>
    </citation>
    <scope>NUCLEOTIDE SEQUENCE</scope>
    <source>
        <strain evidence="3">NBRC 110800</strain>
    </source>
</reference>